<accession>A0ACB9N799</accession>
<proteinExistence type="predicted"/>
<comment type="caution">
    <text evidence="1">The sequence shown here is derived from an EMBL/GenBank/DDBJ whole genome shotgun (WGS) entry which is preliminary data.</text>
</comment>
<evidence type="ECO:0000313" key="2">
    <source>
        <dbReference type="Proteomes" id="UP000828941"/>
    </source>
</evidence>
<name>A0ACB9N799_BAUVA</name>
<organism evidence="1 2">
    <name type="scientific">Bauhinia variegata</name>
    <name type="common">Purple orchid tree</name>
    <name type="synonym">Phanera variegata</name>
    <dbReference type="NCBI Taxonomy" id="167791"/>
    <lineage>
        <taxon>Eukaryota</taxon>
        <taxon>Viridiplantae</taxon>
        <taxon>Streptophyta</taxon>
        <taxon>Embryophyta</taxon>
        <taxon>Tracheophyta</taxon>
        <taxon>Spermatophyta</taxon>
        <taxon>Magnoliopsida</taxon>
        <taxon>eudicotyledons</taxon>
        <taxon>Gunneridae</taxon>
        <taxon>Pentapetalae</taxon>
        <taxon>rosids</taxon>
        <taxon>fabids</taxon>
        <taxon>Fabales</taxon>
        <taxon>Fabaceae</taxon>
        <taxon>Cercidoideae</taxon>
        <taxon>Cercideae</taxon>
        <taxon>Bauhiniinae</taxon>
        <taxon>Bauhinia</taxon>
    </lineage>
</organism>
<gene>
    <name evidence="1" type="ORF">L6164_017181</name>
</gene>
<evidence type="ECO:0000313" key="1">
    <source>
        <dbReference type="EMBL" id="KAI4332257.1"/>
    </source>
</evidence>
<sequence>MLAFEQCHNPSDGPEGYIADYVYFMGFLINTGKDVDMLIENGILSNLLSDSDAVAQLFNSLSKNIWFDTVCHTDLIDELNVFYHNRWCQRWATLRRDYCNTPWCTLVTGAAIAILFLTLI</sequence>
<protein>
    <submittedName>
        <fullName evidence="1">Uncharacterized protein</fullName>
    </submittedName>
</protein>
<dbReference type="EMBL" id="CM039432">
    <property type="protein sequence ID" value="KAI4332257.1"/>
    <property type="molecule type" value="Genomic_DNA"/>
</dbReference>
<reference evidence="1 2" key="1">
    <citation type="journal article" date="2022" name="DNA Res.">
        <title>Chromosomal-level genome assembly of the orchid tree Bauhinia variegata (Leguminosae; Cercidoideae) supports the allotetraploid origin hypothesis of Bauhinia.</title>
        <authorList>
            <person name="Zhong Y."/>
            <person name="Chen Y."/>
            <person name="Zheng D."/>
            <person name="Pang J."/>
            <person name="Liu Y."/>
            <person name="Luo S."/>
            <person name="Meng S."/>
            <person name="Qian L."/>
            <person name="Wei D."/>
            <person name="Dai S."/>
            <person name="Zhou R."/>
        </authorList>
    </citation>
    <scope>NUCLEOTIDE SEQUENCE [LARGE SCALE GENOMIC DNA]</scope>
    <source>
        <strain evidence="1">BV-YZ2020</strain>
    </source>
</reference>
<keyword evidence="2" id="KW-1185">Reference proteome</keyword>
<dbReference type="Proteomes" id="UP000828941">
    <property type="component" value="Chromosome 7"/>
</dbReference>